<gene>
    <name evidence="2" type="ORF">GWK10_13090</name>
</gene>
<feature type="chain" id="PRO_5026790140" description="TonB C-terminal domain-containing protein" evidence="1">
    <location>
        <begin position="24"/>
        <end position="157"/>
    </location>
</feature>
<reference evidence="2 3" key="1">
    <citation type="submission" date="2020-01" db="EMBL/GenBank/DDBJ databases">
        <title>Spongiivirga citrea KCTC 32990T.</title>
        <authorList>
            <person name="Wang G."/>
        </authorList>
    </citation>
    <scope>NUCLEOTIDE SEQUENCE [LARGE SCALE GENOMIC DNA]</scope>
    <source>
        <strain evidence="2 3">KCTC 32990</strain>
    </source>
</reference>
<dbReference type="AlphaFoldDB" id="A0A6M0CQ47"/>
<organism evidence="2 3">
    <name type="scientific">Spongiivirga citrea</name>
    <dbReference type="NCBI Taxonomy" id="1481457"/>
    <lineage>
        <taxon>Bacteria</taxon>
        <taxon>Pseudomonadati</taxon>
        <taxon>Bacteroidota</taxon>
        <taxon>Flavobacteriia</taxon>
        <taxon>Flavobacteriales</taxon>
        <taxon>Flavobacteriaceae</taxon>
        <taxon>Spongiivirga</taxon>
    </lineage>
</organism>
<evidence type="ECO:0000256" key="1">
    <source>
        <dbReference type="SAM" id="SignalP"/>
    </source>
</evidence>
<dbReference type="RefSeq" id="WP_164032832.1">
    <property type="nucleotide sequence ID" value="NZ_JAABOQ010000005.1"/>
</dbReference>
<protein>
    <recommendedName>
        <fullName evidence="4">TonB C-terminal domain-containing protein</fullName>
    </recommendedName>
</protein>
<dbReference type="EMBL" id="JAABOQ010000005">
    <property type="protein sequence ID" value="NER18154.1"/>
    <property type="molecule type" value="Genomic_DNA"/>
</dbReference>
<accession>A0A6M0CQ47</accession>
<sequence length="157" mass="18166">MKNFHSILLTLFCLFMAMTSVFGQEENEVIKRIKERPLKTVAFELVHKAPQHPDCTDSKEDPQGRRCLTQTLVKKISEDFNKPLLFATPNGQRRIIITILINERGKIQFSSTNSKDEVFDKEIKRIIETVPQLSPGMHMREPARVRLRLPMTFVVSD</sequence>
<feature type="signal peptide" evidence="1">
    <location>
        <begin position="1"/>
        <end position="23"/>
    </location>
</feature>
<name>A0A6M0CQ47_9FLAO</name>
<evidence type="ECO:0000313" key="2">
    <source>
        <dbReference type="EMBL" id="NER18154.1"/>
    </source>
</evidence>
<evidence type="ECO:0008006" key="4">
    <source>
        <dbReference type="Google" id="ProtNLM"/>
    </source>
</evidence>
<dbReference type="Proteomes" id="UP000474296">
    <property type="component" value="Unassembled WGS sequence"/>
</dbReference>
<keyword evidence="1" id="KW-0732">Signal</keyword>
<keyword evidence="3" id="KW-1185">Reference proteome</keyword>
<proteinExistence type="predicted"/>
<comment type="caution">
    <text evidence="2">The sequence shown here is derived from an EMBL/GenBank/DDBJ whole genome shotgun (WGS) entry which is preliminary data.</text>
</comment>
<evidence type="ECO:0000313" key="3">
    <source>
        <dbReference type="Proteomes" id="UP000474296"/>
    </source>
</evidence>